<dbReference type="SUPFAM" id="SSF52540">
    <property type="entry name" value="P-loop containing nucleoside triphosphate hydrolases"/>
    <property type="match status" value="1"/>
</dbReference>
<proteinExistence type="predicted"/>
<dbReference type="RefSeq" id="WP_277859390.1">
    <property type="nucleotide sequence ID" value="NZ_JARRAG010000001.1"/>
</dbReference>
<dbReference type="SUPFAM" id="SSF48334">
    <property type="entry name" value="DNA repair protein MutS, domain III"/>
    <property type="match status" value="1"/>
</dbReference>
<keyword evidence="1" id="KW-0547">Nucleotide-binding</keyword>
<reference evidence="6 7" key="1">
    <citation type="submission" date="2023-03" db="EMBL/GenBank/DDBJ databases">
        <title>Paludisphaera mucosa sp. nov. a novel planctomycete from northern fen.</title>
        <authorList>
            <person name="Ivanova A."/>
        </authorList>
    </citation>
    <scope>NUCLEOTIDE SEQUENCE [LARGE SCALE GENOMIC DNA]</scope>
    <source>
        <strain evidence="6 7">Pla2</strain>
    </source>
</reference>
<dbReference type="Pfam" id="PF00488">
    <property type="entry name" value="MutS_V"/>
    <property type="match status" value="1"/>
</dbReference>
<evidence type="ECO:0000256" key="3">
    <source>
        <dbReference type="ARBA" id="ARBA00023125"/>
    </source>
</evidence>
<evidence type="ECO:0000313" key="6">
    <source>
        <dbReference type="EMBL" id="MDG3003032.1"/>
    </source>
</evidence>
<keyword evidence="4" id="KW-1133">Transmembrane helix</keyword>
<dbReference type="SMART" id="SM00534">
    <property type="entry name" value="MUTSac"/>
    <property type="match status" value="1"/>
</dbReference>
<evidence type="ECO:0000313" key="7">
    <source>
        <dbReference type="Proteomes" id="UP001216907"/>
    </source>
</evidence>
<feature type="transmembrane region" description="Helical" evidence="4">
    <location>
        <begin position="221"/>
        <end position="239"/>
    </location>
</feature>
<protein>
    <submittedName>
        <fullName evidence="6">DNA mismatch repair protein MutS</fullName>
    </submittedName>
</protein>
<gene>
    <name evidence="6" type="ORF">PZE19_04575</name>
</gene>
<evidence type="ECO:0000256" key="2">
    <source>
        <dbReference type="ARBA" id="ARBA00022840"/>
    </source>
</evidence>
<dbReference type="InterPro" id="IPR000432">
    <property type="entry name" value="DNA_mismatch_repair_MutS_C"/>
</dbReference>
<evidence type="ECO:0000256" key="4">
    <source>
        <dbReference type="SAM" id="Phobius"/>
    </source>
</evidence>
<dbReference type="PANTHER" id="PTHR11361">
    <property type="entry name" value="DNA MISMATCH REPAIR PROTEIN MUTS FAMILY MEMBER"/>
    <property type="match status" value="1"/>
</dbReference>
<evidence type="ECO:0000256" key="1">
    <source>
        <dbReference type="ARBA" id="ARBA00022741"/>
    </source>
</evidence>
<evidence type="ECO:0000259" key="5">
    <source>
        <dbReference type="SMART" id="SM00534"/>
    </source>
</evidence>
<dbReference type="InterPro" id="IPR027417">
    <property type="entry name" value="P-loop_NTPase"/>
</dbReference>
<feature type="transmembrane region" description="Helical" evidence="4">
    <location>
        <begin position="39"/>
        <end position="59"/>
    </location>
</feature>
<feature type="domain" description="DNA mismatch repair proteins mutS family" evidence="5">
    <location>
        <begin position="429"/>
        <end position="605"/>
    </location>
</feature>
<dbReference type="Gene3D" id="1.10.1420.10">
    <property type="match status" value="1"/>
</dbReference>
<dbReference type="Gene3D" id="3.40.50.300">
    <property type="entry name" value="P-loop containing nucleotide triphosphate hydrolases"/>
    <property type="match status" value="1"/>
</dbReference>
<organism evidence="6 7">
    <name type="scientific">Paludisphaera mucosa</name>
    <dbReference type="NCBI Taxonomy" id="3030827"/>
    <lineage>
        <taxon>Bacteria</taxon>
        <taxon>Pseudomonadati</taxon>
        <taxon>Planctomycetota</taxon>
        <taxon>Planctomycetia</taxon>
        <taxon>Isosphaerales</taxon>
        <taxon>Isosphaeraceae</taxon>
        <taxon>Paludisphaera</taxon>
    </lineage>
</organism>
<keyword evidence="2" id="KW-0067">ATP-binding</keyword>
<dbReference type="InterPro" id="IPR045076">
    <property type="entry name" value="MutS"/>
</dbReference>
<comment type="caution">
    <text evidence="6">The sequence shown here is derived from an EMBL/GenBank/DDBJ whole genome shotgun (WGS) entry which is preliminary data.</text>
</comment>
<dbReference type="Proteomes" id="UP001216907">
    <property type="component" value="Unassembled WGS sequence"/>
</dbReference>
<accession>A0ABT6F681</accession>
<keyword evidence="7" id="KW-1185">Reference proteome</keyword>
<name>A0ABT6F681_9BACT</name>
<keyword evidence="4" id="KW-0472">Membrane</keyword>
<dbReference type="InterPro" id="IPR036187">
    <property type="entry name" value="DNA_mismatch_repair_MutS_sf"/>
</dbReference>
<sequence length="606" mass="65893">MTAPRAAAPPPPDLHAEYSRRLALHEHARKRWDQVDARLADLRLVVFVLAAALAGYTYAYGQPSWWWLSVPAGAFVGLLLAHEPIHRRAVRSVRTIEFYKRGLARMEDRWAGTGVAGSNFLNLDHPYAADLDLFGSGSLFERLCTARTKAGEEALASWLLAPSTPDVLSRRHAAVVELRPRLDLREDLELLGADVRAGIDPAALASWGTTPRVFPNRPIRIVAALLATFGASALAYLIYKQDPPASLLFVLMLLIEGVFALWLAKRVDRVLAGVDERAHDLTLLSGLLDRLEREPLDAPLLRSLREALVTGGSPASRRIRSLGNLLHLLDSRDNQFFMPFALVLLWKTQLAMKIDAWRAANGPQVAGWLAATGDFEALSALAAYAAENPSDVFPEIVPGPALFDAAGLGHPLIARAECVTNDVTLGLETTALVVSGSNMSGKSTLLRAIGVATVMSLAGGPVRASRLRLSPLAVGATLRVQDSLQAGRSRFYAEITRVRQIVDVSCGRLPLLFLLDELFSGTNSHDRRVGAEAVIRGLLDRHAIGLVTTHDLALAEIVAGLGPRTLNVHFEDHFEDGVMRFDYRIHPGVVQHSNALALMRAVGLDV</sequence>
<feature type="transmembrane region" description="Helical" evidence="4">
    <location>
        <begin position="65"/>
        <end position="81"/>
    </location>
</feature>
<dbReference type="PANTHER" id="PTHR11361:SF99">
    <property type="entry name" value="DNA MISMATCH REPAIR PROTEIN"/>
    <property type="match status" value="1"/>
</dbReference>
<keyword evidence="3" id="KW-0238">DNA-binding</keyword>
<dbReference type="EMBL" id="JARRAG010000001">
    <property type="protein sequence ID" value="MDG3003032.1"/>
    <property type="molecule type" value="Genomic_DNA"/>
</dbReference>
<keyword evidence="4" id="KW-0812">Transmembrane</keyword>
<feature type="transmembrane region" description="Helical" evidence="4">
    <location>
        <begin position="245"/>
        <end position="264"/>
    </location>
</feature>